<reference evidence="2 3" key="1">
    <citation type="submission" date="2021-04" db="EMBL/GenBank/DDBJ databases">
        <authorList>
            <person name="De Guttry C."/>
            <person name="Zahm M."/>
            <person name="Klopp C."/>
            <person name="Cabau C."/>
            <person name="Louis A."/>
            <person name="Berthelot C."/>
            <person name="Parey E."/>
            <person name="Roest Crollius H."/>
            <person name="Montfort J."/>
            <person name="Robinson-Rechavi M."/>
            <person name="Bucao C."/>
            <person name="Bouchez O."/>
            <person name="Gislard M."/>
            <person name="Lluch J."/>
            <person name="Milhes M."/>
            <person name="Lampietro C."/>
            <person name="Lopez Roques C."/>
            <person name="Donnadieu C."/>
            <person name="Braasch I."/>
            <person name="Desvignes T."/>
            <person name="Postlethwait J."/>
            <person name="Bobe J."/>
            <person name="Wedekind C."/>
            <person name="Guiguen Y."/>
        </authorList>
    </citation>
    <scope>NUCLEOTIDE SEQUENCE [LARGE SCALE GENOMIC DNA]</scope>
    <source>
        <strain evidence="2">Cs_M1</strain>
        <tissue evidence="2">Blood</tissue>
    </source>
</reference>
<feature type="region of interest" description="Disordered" evidence="1">
    <location>
        <begin position="1"/>
        <end position="37"/>
    </location>
</feature>
<evidence type="ECO:0000313" key="3">
    <source>
        <dbReference type="Proteomes" id="UP001356427"/>
    </source>
</evidence>
<dbReference type="EMBL" id="JAGTTL010000027">
    <property type="protein sequence ID" value="KAK6300242.1"/>
    <property type="molecule type" value="Genomic_DNA"/>
</dbReference>
<evidence type="ECO:0000313" key="2">
    <source>
        <dbReference type="EMBL" id="KAK6300242.1"/>
    </source>
</evidence>
<organism evidence="2 3">
    <name type="scientific">Coregonus suidteri</name>
    <dbReference type="NCBI Taxonomy" id="861788"/>
    <lineage>
        <taxon>Eukaryota</taxon>
        <taxon>Metazoa</taxon>
        <taxon>Chordata</taxon>
        <taxon>Craniata</taxon>
        <taxon>Vertebrata</taxon>
        <taxon>Euteleostomi</taxon>
        <taxon>Actinopterygii</taxon>
        <taxon>Neopterygii</taxon>
        <taxon>Teleostei</taxon>
        <taxon>Protacanthopterygii</taxon>
        <taxon>Salmoniformes</taxon>
        <taxon>Salmonidae</taxon>
        <taxon>Coregoninae</taxon>
        <taxon>Coregonus</taxon>
    </lineage>
</organism>
<sequence length="110" mass="12409">MHHGCDDALEHGQISTDWGLEDEELDDDITDNPEPMEDDEQQRLYTHWQAIASTHQVSIPREMTGPIQELDAAEPSPRERAGPLCLQSLSMKSWARCCLRRGVVPAGKWA</sequence>
<name>A0AAN8KWP3_9TELE</name>
<comment type="caution">
    <text evidence="2">The sequence shown here is derived from an EMBL/GenBank/DDBJ whole genome shotgun (WGS) entry which is preliminary data.</text>
</comment>
<proteinExistence type="predicted"/>
<evidence type="ECO:0000256" key="1">
    <source>
        <dbReference type="SAM" id="MobiDB-lite"/>
    </source>
</evidence>
<dbReference type="Proteomes" id="UP001356427">
    <property type="component" value="Unassembled WGS sequence"/>
</dbReference>
<accession>A0AAN8KWP3</accession>
<protein>
    <submittedName>
        <fullName evidence="2">Uncharacterized protein</fullName>
    </submittedName>
</protein>
<keyword evidence="3" id="KW-1185">Reference proteome</keyword>
<gene>
    <name evidence="2" type="ORF">J4Q44_G00283400</name>
</gene>
<dbReference type="AlphaFoldDB" id="A0AAN8KWP3"/>
<feature type="compositionally biased region" description="Basic and acidic residues" evidence="1">
    <location>
        <begin position="1"/>
        <end position="10"/>
    </location>
</feature>
<feature type="compositionally biased region" description="Acidic residues" evidence="1">
    <location>
        <begin position="19"/>
        <end position="37"/>
    </location>
</feature>